<proteinExistence type="predicted"/>
<accession>A0A323V208</accession>
<evidence type="ECO:0000313" key="8">
    <source>
        <dbReference type="EMBL" id="PZA18153.1"/>
    </source>
</evidence>
<evidence type="ECO:0000256" key="2">
    <source>
        <dbReference type="ARBA" id="ARBA00022603"/>
    </source>
</evidence>
<dbReference type="RefSeq" id="WP_110522454.1">
    <property type="nucleotide sequence ID" value="NZ_QKOE01000001.1"/>
</dbReference>
<dbReference type="InterPro" id="IPR001497">
    <property type="entry name" value="MethylDNA_cys_MeTrfase_AS"/>
</dbReference>
<dbReference type="Proteomes" id="UP000248259">
    <property type="component" value="Unassembled WGS sequence"/>
</dbReference>
<evidence type="ECO:0000256" key="1">
    <source>
        <dbReference type="ARBA" id="ARBA00001286"/>
    </source>
</evidence>
<comment type="caution">
    <text evidence="8">The sequence shown here is derived from an EMBL/GenBank/DDBJ whole genome shotgun (WGS) entry which is preliminary data.</text>
</comment>
<dbReference type="PANTHER" id="PTHR10815">
    <property type="entry name" value="METHYLATED-DNA--PROTEIN-CYSTEINE METHYLTRANSFERASE"/>
    <property type="match status" value="1"/>
</dbReference>
<dbReference type="InterPro" id="IPR036217">
    <property type="entry name" value="MethylDNA_cys_MeTrfase_DNAb"/>
</dbReference>
<dbReference type="CDD" id="cd06445">
    <property type="entry name" value="ATase"/>
    <property type="match status" value="1"/>
</dbReference>
<dbReference type="Pfam" id="PF01035">
    <property type="entry name" value="DNA_binding_1"/>
    <property type="match status" value="1"/>
</dbReference>
<dbReference type="InterPro" id="IPR036388">
    <property type="entry name" value="WH-like_DNA-bd_sf"/>
</dbReference>
<dbReference type="GO" id="GO:0032259">
    <property type="term" value="P:methylation"/>
    <property type="evidence" value="ECO:0007669"/>
    <property type="project" value="UniProtKB-KW"/>
</dbReference>
<comment type="catalytic activity">
    <reaction evidence="1">
        <text>a 4-O-methyl-thymidine in DNA + L-cysteinyl-[protein] = a thymidine in DNA + S-methyl-L-cysteinyl-[protein]</text>
        <dbReference type="Rhea" id="RHEA:53428"/>
        <dbReference type="Rhea" id="RHEA-COMP:10131"/>
        <dbReference type="Rhea" id="RHEA-COMP:10132"/>
        <dbReference type="Rhea" id="RHEA-COMP:13555"/>
        <dbReference type="Rhea" id="RHEA-COMP:13556"/>
        <dbReference type="ChEBI" id="CHEBI:29950"/>
        <dbReference type="ChEBI" id="CHEBI:82612"/>
        <dbReference type="ChEBI" id="CHEBI:137386"/>
        <dbReference type="ChEBI" id="CHEBI:137387"/>
        <dbReference type="EC" id="2.1.1.63"/>
    </reaction>
</comment>
<evidence type="ECO:0000259" key="7">
    <source>
        <dbReference type="Pfam" id="PF01035"/>
    </source>
</evidence>
<keyword evidence="9" id="KW-1185">Reference proteome</keyword>
<evidence type="ECO:0000256" key="6">
    <source>
        <dbReference type="ARBA" id="ARBA00049348"/>
    </source>
</evidence>
<gene>
    <name evidence="8" type="ORF">DNK49_01000</name>
</gene>
<evidence type="ECO:0000256" key="3">
    <source>
        <dbReference type="ARBA" id="ARBA00022679"/>
    </source>
</evidence>
<reference evidence="8 9" key="1">
    <citation type="submission" date="2018-06" db="EMBL/GenBank/DDBJ databases">
        <title>Azoarcus communis strain SWub3 genome.</title>
        <authorList>
            <person name="Zorraquino Salvo V."/>
            <person name="Toubiana D."/>
            <person name="Blumwald E."/>
        </authorList>
    </citation>
    <scope>NUCLEOTIDE SEQUENCE [LARGE SCALE GENOMIC DNA]</scope>
    <source>
        <strain evidence="8 9">SWub3</strain>
    </source>
</reference>
<dbReference type="InterPro" id="IPR014048">
    <property type="entry name" value="MethylDNA_cys_MeTrfase_DNA-bd"/>
</dbReference>
<keyword evidence="5" id="KW-0234">DNA repair</keyword>
<protein>
    <submittedName>
        <fullName evidence="8">Cysteine methyltransferase</fullName>
    </submittedName>
</protein>
<dbReference type="OrthoDB" id="9802228at2"/>
<evidence type="ECO:0000256" key="5">
    <source>
        <dbReference type="ARBA" id="ARBA00023204"/>
    </source>
</evidence>
<dbReference type="EMBL" id="QKOE01000001">
    <property type="protein sequence ID" value="PZA18153.1"/>
    <property type="molecule type" value="Genomic_DNA"/>
</dbReference>
<comment type="catalytic activity">
    <reaction evidence="6">
        <text>a 6-O-methyl-2'-deoxyguanosine in DNA + L-cysteinyl-[protein] = S-methyl-L-cysteinyl-[protein] + a 2'-deoxyguanosine in DNA</text>
        <dbReference type="Rhea" id="RHEA:24000"/>
        <dbReference type="Rhea" id="RHEA-COMP:10131"/>
        <dbReference type="Rhea" id="RHEA-COMP:10132"/>
        <dbReference type="Rhea" id="RHEA-COMP:11367"/>
        <dbReference type="Rhea" id="RHEA-COMP:11368"/>
        <dbReference type="ChEBI" id="CHEBI:29950"/>
        <dbReference type="ChEBI" id="CHEBI:82612"/>
        <dbReference type="ChEBI" id="CHEBI:85445"/>
        <dbReference type="ChEBI" id="CHEBI:85448"/>
        <dbReference type="EC" id="2.1.1.63"/>
    </reaction>
</comment>
<dbReference type="GO" id="GO:0003908">
    <property type="term" value="F:methylated-DNA-[protein]-cysteine S-methyltransferase activity"/>
    <property type="evidence" value="ECO:0007669"/>
    <property type="project" value="UniProtKB-EC"/>
</dbReference>
<keyword evidence="2 8" id="KW-0489">Methyltransferase</keyword>
<dbReference type="GO" id="GO:0006281">
    <property type="term" value="P:DNA repair"/>
    <property type="evidence" value="ECO:0007669"/>
    <property type="project" value="UniProtKB-KW"/>
</dbReference>
<dbReference type="PROSITE" id="PS00374">
    <property type="entry name" value="MGMT"/>
    <property type="match status" value="1"/>
</dbReference>
<keyword evidence="3 8" id="KW-0808">Transferase</keyword>
<evidence type="ECO:0000313" key="9">
    <source>
        <dbReference type="Proteomes" id="UP000248259"/>
    </source>
</evidence>
<organism evidence="8 9">
    <name type="scientific">Parazoarcus communis SWub3 = DSM 12120</name>
    <dbReference type="NCBI Taxonomy" id="1121029"/>
    <lineage>
        <taxon>Bacteria</taxon>
        <taxon>Pseudomonadati</taxon>
        <taxon>Pseudomonadota</taxon>
        <taxon>Betaproteobacteria</taxon>
        <taxon>Rhodocyclales</taxon>
        <taxon>Zoogloeaceae</taxon>
        <taxon>Parazoarcus</taxon>
    </lineage>
</organism>
<dbReference type="SUPFAM" id="SSF46767">
    <property type="entry name" value="Methylated DNA-protein cysteine methyltransferase, C-terminal domain"/>
    <property type="match status" value="1"/>
</dbReference>
<keyword evidence="4" id="KW-0227">DNA damage</keyword>
<sequence>MNVPPADIVLDLPFGRFGIHLIGTQIREMQFLPPDTPLRAPREDAAQAIVAKIHAWLGAPSHPLQLPLCSRGTPFQRRVWHALTTIPAGQVKSYGTLAAELDTAARAVGQACGANPFPLAIPCHRVVAANGIGGFAHASDGYLILAKRWLLANEAP</sequence>
<evidence type="ECO:0000256" key="4">
    <source>
        <dbReference type="ARBA" id="ARBA00022763"/>
    </source>
</evidence>
<dbReference type="PANTHER" id="PTHR10815:SF13">
    <property type="entry name" value="METHYLATED-DNA--PROTEIN-CYSTEINE METHYLTRANSFERASE"/>
    <property type="match status" value="1"/>
</dbReference>
<dbReference type="Gene3D" id="1.10.10.10">
    <property type="entry name" value="Winged helix-like DNA-binding domain superfamily/Winged helix DNA-binding domain"/>
    <property type="match status" value="1"/>
</dbReference>
<name>A0A323V208_9RHOO</name>
<dbReference type="NCBIfam" id="TIGR00589">
    <property type="entry name" value="ogt"/>
    <property type="match status" value="1"/>
</dbReference>
<dbReference type="AlphaFoldDB" id="A0A323V208"/>
<feature type="domain" description="Methylated-DNA-[protein]-cysteine S-methyltransferase DNA binding" evidence="7">
    <location>
        <begin position="74"/>
        <end position="155"/>
    </location>
</feature>